<gene>
    <name evidence="1" type="ORF">NCTC4822_02791</name>
</gene>
<reference evidence="1 2" key="1">
    <citation type="submission" date="2018-06" db="EMBL/GenBank/DDBJ databases">
        <authorList>
            <consortium name="Pathogen Informatics"/>
            <person name="Doyle S."/>
        </authorList>
    </citation>
    <scope>NUCLEOTIDE SEQUENCE [LARGE SCALE GENOMIC DNA]</scope>
    <source>
        <strain evidence="2">ATCC 11859 / DSM 33 / NCIB 8841 / NCTC 4822</strain>
    </source>
</reference>
<accession>A0A380CDI9</accession>
<proteinExistence type="predicted"/>
<protein>
    <submittedName>
        <fullName evidence="1">Uncharacterized protein</fullName>
    </submittedName>
</protein>
<sequence>MTKYDMNLPIWLEIETGFFRALQQTYSDAFTQLLTELD</sequence>
<name>A0A380CDI9_SPOPA</name>
<dbReference type="Proteomes" id="UP000254519">
    <property type="component" value="Unassembled WGS sequence"/>
</dbReference>
<dbReference type="EMBL" id="UGYZ01000002">
    <property type="protein sequence ID" value="SUJ17137.1"/>
    <property type="molecule type" value="Genomic_DNA"/>
</dbReference>
<evidence type="ECO:0000313" key="2">
    <source>
        <dbReference type="Proteomes" id="UP000254519"/>
    </source>
</evidence>
<organism evidence="1 2">
    <name type="scientific">Sporosarcina pasteurii</name>
    <name type="common">Bacillus pasteurii</name>
    <dbReference type="NCBI Taxonomy" id="1474"/>
    <lineage>
        <taxon>Bacteria</taxon>
        <taxon>Bacillati</taxon>
        <taxon>Bacillota</taxon>
        <taxon>Bacilli</taxon>
        <taxon>Bacillales</taxon>
        <taxon>Caryophanaceae</taxon>
        <taxon>Sporosarcina</taxon>
    </lineage>
</organism>
<dbReference type="AlphaFoldDB" id="A0A380CDI9"/>
<evidence type="ECO:0000313" key="1">
    <source>
        <dbReference type="EMBL" id="SUJ17137.1"/>
    </source>
</evidence>
<keyword evidence="2" id="KW-1185">Reference proteome</keyword>